<name>A0AAV8XH58_9CUCU</name>
<evidence type="ECO:0000313" key="4">
    <source>
        <dbReference type="EMBL" id="KAJ8937943.1"/>
    </source>
</evidence>
<protein>
    <recommendedName>
        <fullName evidence="3">DDE Tnp4 domain-containing protein</fullName>
    </recommendedName>
</protein>
<dbReference type="Pfam" id="PF13359">
    <property type="entry name" value="DDE_Tnp_4"/>
    <property type="match status" value="1"/>
</dbReference>
<evidence type="ECO:0000256" key="1">
    <source>
        <dbReference type="ARBA" id="ARBA00001968"/>
    </source>
</evidence>
<accession>A0AAV8XH58</accession>
<dbReference type="GO" id="GO:0046872">
    <property type="term" value="F:metal ion binding"/>
    <property type="evidence" value="ECO:0007669"/>
    <property type="project" value="UniProtKB-KW"/>
</dbReference>
<dbReference type="EMBL" id="JAPWTK010000597">
    <property type="protein sequence ID" value="KAJ8937943.1"/>
    <property type="molecule type" value="Genomic_DNA"/>
</dbReference>
<dbReference type="InterPro" id="IPR027806">
    <property type="entry name" value="HARBI1_dom"/>
</dbReference>
<feature type="domain" description="DDE Tnp4" evidence="3">
    <location>
        <begin position="91"/>
        <end position="143"/>
    </location>
</feature>
<dbReference type="AlphaFoldDB" id="A0AAV8XH58"/>
<evidence type="ECO:0000259" key="3">
    <source>
        <dbReference type="Pfam" id="PF13359"/>
    </source>
</evidence>
<comment type="cofactor">
    <cofactor evidence="1">
        <name>a divalent metal cation</name>
        <dbReference type="ChEBI" id="CHEBI:60240"/>
    </cofactor>
</comment>
<reference evidence="4" key="1">
    <citation type="journal article" date="2023" name="Insect Mol. Biol.">
        <title>Genome sequencing provides insights into the evolution of gene families encoding plant cell wall-degrading enzymes in longhorned beetles.</title>
        <authorList>
            <person name="Shin N.R."/>
            <person name="Okamura Y."/>
            <person name="Kirsch R."/>
            <person name="Pauchet Y."/>
        </authorList>
    </citation>
    <scope>NUCLEOTIDE SEQUENCE</scope>
    <source>
        <strain evidence="4">AMC_N1</strain>
    </source>
</reference>
<evidence type="ECO:0000256" key="2">
    <source>
        <dbReference type="ARBA" id="ARBA00022723"/>
    </source>
</evidence>
<proteinExistence type="predicted"/>
<gene>
    <name evidence="4" type="ORF">NQ318_013199</name>
</gene>
<keyword evidence="5" id="KW-1185">Reference proteome</keyword>
<dbReference type="Proteomes" id="UP001162162">
    <property type="component" value="Unassembled WGS sequence"/>
</dbReference>
<sequence length="183" mass="20735">MDTDICNDSIYKEGMITILMTFLATGDSYKTIGHSFRMGFSTVAIIVEEVCTAIWDRLQPLYMPEPTHELWEKSILGYKNLWQFPNCLGSIDGNHVTIKCPKRSGSNYFCYFKKFSIVLMAIVDPEYKFTCIDVGAYGKNSDFETSAMGRKFENGTFNIPSNRPLPDENDEVPCVLIGNEAFT</sequence>
<organism evidence="4 5">
    <name type="scientific">Aromia moschata</name>
    <dbReference type="NCBI Taxonomy" id="1265417"/>
    <lineage>
        <taxon>Eukaryota</taxon>
        <taxon>Metazoa</taxon>
        <taxon>Ecdysozoa</taxon>
        <taxon>Arthropoda</taxon>
        <taxon>Hexapoda</taxon>
        <taxon>Insecta</taxon>
        <taxon>Pterygota</taxon>
        <taxon>Neoptera</taxon>
        <taxon>Endopterygota</taxon>
        <taxon>Coleoptera</taxon>
        <taxon>Polyphaga</taxon>
        <taxon>Cucujiformia</taxon>
        <taxon>Chrysomeloidea</taxon>
        <taxon>Cerambycidae</taxon>
        <taxon>Cerambycinae</taxon>
        <taxon>Callichromatini</taxon>
        <taxon>Aromia</taxon>
    </lineage>
</organism>
<keyword evidence="2" id="KW-0479">Metal-binding</keyword>
<comment type="caution">
    <text evidence="4">The sequence shown here is derived from an EMBL/GenBank/DDBJ whole genome shotgun (WGS) entry which is preliminary data.</text>
</comment>
<evidence type="ECO:0000313" key="5">
    <source>
        <dbReference type="Proteomes" id="UP001162162"/>
    </source>
</evidence>